<evidence type="ECO:0000313" key="2">
    <source>
        <dbReference type="Proteomes" id="UP000263642"/>
    </source>
</evidence>
<organism evidence="1 2">
    <name type="scientific">Gimesia maris</name>
    <dbReference type="NCBI Taxonomy" id="122"/>
    <lineage>
        <taxon>Bacteria</taxon>
        <taxon>Pseudomonadati</taxon>
        <taxon>Planctomycetota</taxon>
        <taxon>Planctomycetia</taxon>
        <taxon>Planctomycetales</taxon>
        <taxon>Planctomycetaceae</taxon>
        <taxon>Gimesia</taxon>
    </lineage>
</organism>
<dbReference type="RefSeq" id="WP_154901564.1">
    <property type="nucleotide sequence ID" value="NZ_CAXAST010000010.1"/>
</dbReference>
<reference evidence="1 2" key="1">
    <citation type="journal article" date="2018" name="Nat. Biotechnol.">
        <title>A standardized bacterial taxonomy based on genome phylogeny substantially revises the tree of life.</title>
        <authorList>
            <person name="Parks D.H."/>
            <person name="Chuvochina M."/>
            <person name="Waite D.W."/>
            <person name="Rinke C."/>
            <person name="Skarshewski A."/>
            <person name="Chaumeil P.A."/>
            <person name="Hugenholtz P."/>
        </authorList>
    </citation>
    <scope>NUCLEOTIDE SEQUENCE [LARGE SCALE GENOMIC DNA]</scope>
    <source>
        <strain evidence="1">UBA9375</strain>
    </source>
</reference>
<name>A0A3D3R6Z8_9PLAN</name>
<dbReference type="Pfam" id="PF01740">
    <property type="entry name" value="STAS"/>
    <property type="match status" value="1"/>
</dbReference>
<gene>
    <name evidence="1" type="ORF">DIT97_16725</name>
</gene>
<accession>A0A517XKB1</accession>
<sequence length="216" mass="23709">MATQEVPYHITKVDEHLKVQLMPDLNDSAWNELESLGDSLLTILKKEKNPTVIIDLSKLSYISSSLVAVVIQVWKLVDEQGGKTAILNQNEMVEEVLNISGLKKVWCIVPTEAEAINHLNQVMKQERIDRRRTFSMPILLGIVAVLSAVTCFALYVSDSLNLDPKMALAATVSFSVAGVLLGATALTDRRKNLRVLGVVVLICSLIVGGLGLYKLI</sequence>
<dbReference type="SUPFAM" id="SSF52091">
    <property type="entry name" value="SpoIIaa-like"/>
    <property type="match status" value="1"/>
</dbReference>
<dbReference type="PANTHER" id="PTHR33495">
    <property type="entry name" value="ANTI-SIGMA FACTOR ANTAGONIST TM_1081-RELATED-RELATED"/>
    <property type="match status" value="1"/>
</dbReference>
<dbReference type="CDD" id="cd07043">
    <property type="entry name" value="STAS_anti-anti-sigma_factors"/>
    <property type="match status" value="1"/>
</dbReference>
<evidence type="ECO:0000313" key="1">
    <source>
        <dbReference type="EMBL" id="HCO24585.1"/>
    </source>
</evidence>
<dbReference type="Gene3D" id="3.30.750.24">
    <property type="entry name" value="STAS domain"/>
    <property type="match status" value="1"/>
</dbReference>
<comment type="caution">
    <text evidence="1">The sequence shown here is derived from an EMBL/GenBank/DDBJ whole genome shotgun (WGS) entry which is preliminary data.</text>
</comment>
<dbReference type="PROSITE" id="PS50801">
    <property type="entry name" value="STAS"/>
    <property type="match status" value="1"/>
</dbReference>
<protein>
    <submittedName>
        <fullName evidence="1">Uncharacterized protein</fullName>
    </submittedName>
</protein>
<dbReference type="GO" id="GO:0043856">
    <property type="term" value="F:anti-sigma factor antagonist activity"/>
    <property type="evidence" value="ECO:0007669"/>
    <property type="project" value="TreeGrafter"/>
</dbReference>
<dbReference type="InterPro" id="IPR036513">
    <property type="entry name" value="STAS_dom_sf"/>
</dbReference>
<dbReference type="Proteomes" id="UP000263642">
    <property type="component" value="Unassembled WGS sequence"/>
</dbReference>
<dbReference type="EMBL" id="DQAY01000104">
    <property type="protein sequence ID" value="HCO24585.1"/>
    <property type="molecule type" value="Genomic_DNA"/>
</dbReference>
<dbReference type="AlphaFoldDB" id="A0A3D3R6Z8"/>
<accession>A0A3D3R6Z8</accession>
<proteinExistence type="predicted"/>
<dbReference type="InterPro" id="IPR002645">
    <property type="entry name" value="STAS_dom"/>
</dbReference>